<dbReference type="EMBL" id="CABDUW010000068">
    <property type="protein sequence ID" value="VTJ56689.1"/>
    <property type="molecule type" value="Genomic_DNA"/>
</dbReference>
<name>A0A5E4AJ15_MARMO</name>
<organism evidence="2 3">
    <name type="scientific">Marmota monax</name>
    <name type="common">Woodchuck</name>
    <dbReference type="NCBI Taxonomy" id="9995"/>
    <lineage>
        <taxon>Eukaryota</taxon>
        <taxon>Metazoa</taxon>
        <taxon>Chordata</taxon>
        <taxon>Craniata</taxon>
        <taxon>Vertebrata</taxon>
        <taxon>Euteleostomi</taxon>
        <taxon>Mammalia</taxon>
        <taxon>Eutheria</taxon>
        <taxon>Euarchontoglires</taxon>
        <taxon>Glires</taxon>
        <taxon>Rodentia</taxon>
        <taxon>Sciuromorpha</taxon>
        <taxon>Sciuridae</taxon>
        <taxon>Xerinae</taxon>
        <taxon>Marmotini</taxon>
        <taxon>Marmota</taxon>
    </lineage>
</organism>
<dbReference type="Proteomes" id="UP000335636">
    <property type="component" value="Unassembled WGS sequence"/>
</dbReference>
<reference evidence="2" key="1">
    <citation type="submission" date="2019-04" db="EMBL/GenBank/DDBJ databases">
        <authorList>
            <person name="Alioto T."/>
            <person name="Alioto T."/>
        </authorList>
    </citation>
    <scope>NUCLEOTIDE SEQUENCE [LARGE SCALE GENOMIC DNA]</scope>
</reference>
<keyword evidence="1" id="KW-0812">Transmembrane</keyword>
<feature type="transmembrane region" description="Helical" evidence="1">
    <location>
        <begin position="86"/>
        <end position="109"/>
    </location>
</feature>
<keyword evidence="3" id="KW-1185">Reference proteome</keyword>
<gene>
    <name evidence="2" type="ORF">MONAX_5E030223</name>
</gene>
<dbReference type="AlphaFoldDB" id="A0A5E4AJ15"/>
<evidence type="ECO:0000256" key="1">
    <source>
        <dbReference type="SAM" id="Phobius"/>
    </source>
</evidence>
<protein>
    <submittedName>
        <fullName evidence="2">Uncharacterized protein</fullName>
    </submittedName>
</protein>
<comment type="caution">
    <text evidence="2">The sequence shown here is derived from an EMBL/GenBank/DDBJ whole genome shotgun (WGS) entry which is preliminary data.</text>
</comment>
<keyword evidence="1" id="KW-0472">Membrane</keyword>
<proteinExistence type="predicted"/>
<keyword evidence="1" id="KW-1133">Transmembrane helix</keyword>
<evidence type="ECO:0000313" key="3">
    <source>
        <dbReference type="Proteomes" id="UP000335636"/>
    </source>
</evidence>
<sequence length="122" mass="12862">MALPPVCPALHSGTEVSLNSVEPTQALSLLDCEASASQARGLEALVPCRQDPPWVAAACLLGGPLGLSSHPPTPTDPQFYQQRMHLLLLVWFVCNLLCPATAVLVTMLARPPGPGCVRLEGL</sequence>
<accession>A0A5E4AJ15</accession>
<evidence type="ECO:0000313" key="2">
    <source>
        <dbReference type="EMBL" id="VTJ56689.1"/>
    </source>
</evidence>